<dbReference type="InterPro" id="IPR011467">
    <property type="entry name" value="DUF1573"/>
</dbReference>
<comment type="caution">
    <text evidence="2">The sequence shown here is derived from an EMBL/GenBank/DDBJ whole genome shotgun (WGS) entry which is preliminary data.</text>
</comment>
<dbReference type="PANTHER" id="PTHR37833">
    <property type="entry name" value="LIPOPROTEIN-RELATED"/>
    <property type="match status" value="1"/>
</dbReference>
<protein>
    <recommendedName>
        <fullName evidence="4">DUF1573 domain-containing protein</fullName>
    </recommendedName>
</protein>
<organism evidence="2 3">
    <name type="scientific">Neptunitalea chrysea</name>
    <dbReference type="NCBI Taxonomy" id="1647581"/>
    <lineage>
        <taxon>Bacteria</taxon>
        <taxon>Pseudomonadati</taxon>
        <taxon>Bacteroidota</taxon>
        <taxon>Flavobacteriia</taxon>
        <taxon>Flavobacteriales</taxon>
        <taxon>Flavobacteriaceae</taxon>
        <taxon>Neptunitalea</taxon>
    </lineage>
</organism>
<dbReference type="AlphaFoldDB" id="A0A9W6ETJ7"/>
<accession>A0A9W6ETJ7</accession>
<dbReference type="PANTHER" id="PTHR37833:SF1">
    <property type="entry name" value="SIGNAL PEPTIDE PROTEIN"/>
    <property type="match status" value="1"/>
</dbReference>
<feature type="chain" id="PRO_5040804008" description="DUF1573 domain-containing protein" evidence="1">
    <location>
        <begin position="20"/>
        <end position="143"/>
    </location>
</feature>
<keyword evidence="1" id="KW-0732">Signal</keyword>
<dbReference type="InterPro" id="IPR013783">
    <property type="entry name" value="Ig-like_fold"/>
</dbReference>
<gene>
    <name evidence="2" type="ORF">NBRC110019_11240</name>
</gene>
<evidence type="ECO:0000313" key="2">
    <source>
        <dbReference type="EMBL" id="GLB52085.1"/>
    </source>
</evidence>
<proteinExistence type="predicted"/>
<evidence type="ECO:0008006" key="4">
    <source>
        <dbReference type="Google" id="ProtNLM"/>
    </source>
</evidence>
<keyword evidence="3" id="KW-1185">Reference proteome</keyword>
<dbReference type="RefSeq" id="WP_281753151.1">
    <property type="nucleotide sequence ID" value="NZ_BRVP01000006.1"/>
</dbReference>
<dbReference type="EMBL" id="BRVP01000006">
    <property type="protein sequence ID" value="GLB52085.1"/>
    <property type="molecule type" value="Genomic_DNA"/>
</dbReference>
<dbReference type="Proteomes" id="UP001143545">
    <property type="component" value="Unassembled WGS sequence"/>
</dbReference>
<dbReference type="Gene3D" id="2.60.40.10">
    <property type="entry name" value="Immunoglobulins"/>
    <property type="match status" value="1"/>
</dbReference>
<reference evidence="2" key="1">
    <citation type="submission" date="2022-07" db="EMBL/GenBank/DDBJ databases">
        <title>Taxonomy of Novel Oxalotrophic and Methylotrophic Bacteria.</title>
        <authorList>
            <person name="Sahin N."/>
            <person name="Tani A."/>
        </authorList>
    </citation>
    <scope>NUCLEOTIDE SEQUENCE</scope>
    <source>
        <strain evidence="2">AM327</strain>
    </source>
</reference>
<dbReference type="Pfam" id="PF07610">
    <property type="entry name" value="DUF1573"/>
    <property type="match status" value="1"/>
</dbReference>
<evidence type="ECO:0000313" key="3">
    <source>
        <dbReference type="Proteomes" id="UP001143545"/>
    </source>
</evidence>
<name>A0A9W6ETJ7_9FLAO</name>
<evidence type="ECO:0000256" key="1">
    <source>
        <dbReference type="SAM" id="SignalP"/>
    </source>
</evidence>
<sequence>MKRFHILLLLCTLSAVTYAQKKLANIEFKTTEIDYGSIAKGSNGIRTFEFTNTGDAPLVITKVYSSCGCTIPKKPEKPIAPGKTGIIEVKYNTNRVGPIKKTITVYSNAHNKPTAALRISGTVENHEEQSVLMKKTSVMDRKN</sequence>
<feature type="signal peptide" evidence="1">
    <location>
        <begin position="1"/>
        <end position="19"/>
    </location>
</feature>